<dbReference type="EMBL" id="CM037618">
    <property type="protein sequence ID" value="KAH8000219.1"/>
    <property type="molecule type" value="Genomic_DNA"/>
</dbReference>
<gene>
    <name evidence="1" type="ORF">K3G42_023355</name>
</gene>
<protein>
    <submittedName>
        <fullName evidence="1">Uncharacterized protein</fullName>
    </submittedName>
</protein>
<proteinExistence type="predicted"/>
<dbReference type="Proteomes" id="UP000827872">
    <property type="component" value="Linkage Group LG05"/>
</dbReference>
<evidence type="ECO:0000313" key="1">
    <source>
        <dbReference type="EMBL" id="KAH8000219.1"/>
    </source>
</evidence>
<comment type="caution">
    <text evidence="1">The sequence shown here is derived from an EMBL/GenBank/DDBJ whole genome shotgun (WGS) entry which is preliminary data.</text>
</comment>
<organism evidence="1 2">
    <name type="scientific">Sphaerodactylus townsendi</name>
    <dbReference type="NCBI Taxonomy" id="933632"/>
    <lineage>
        <taxon>Eukaryota</taxon>
        <taxon>Metazoa</taxon>
        <taxon>Chordata</taxon>
        <taxon>Craniata</taxon>
        <taxon>Vertebrata</taxon>
        <taxon>Euteleostomi</taxon>
        <taxon>Lepidosauria</taxon>
        <taxon>Squamata</taxon>
        <taxon>Bifurcata</taxon>
        <taxon>Gekkota</taxon>
        <taxon>Sphaerodactylidae</taxon>
        <taxon>Sphaerodactylus</taxon>
    </lineage>
</organism>
<accession>A0ACB8F4Z0</accession>
<reference evidence="1" key="1">
    <citation type="submission" date="2021-08" db="EMBL/GenBank/DDBJ databases">
        <title>The first chromosome-level gecko genome reveals the dynamic sex chromosomes of Neotropical dwarf geckos (Sphaerodactylidae: Sphaerodactylus).</title>
        <authorList>
            <person name="Pinto B.J."/>
            <person name="Keating S.E."/>
            <person name="Gamble T."/>
        </authorList>
    </citation>
    <scope>NUCLEOTIDE SEQUENCE</scope>
    <source>
        <strain evidence="1">TG3544</strain>
    </source>
</reference>
<name>A0ACB8F4Z0_9SAUR</name>
<evidence type="ECO:0000313" key="2">
    <source>
        <dbReference type="Proteomes" id="UP000827872"/>
    </source>
</evidence>
<keyword evidence="2" id="KW-1185">Reference proteome</keyword>
<sequence length="551" mass="61792">MDDPSVPWLQRFDKSSRLLLCTLMSGSEGALSALQTLQRSQSGKDPRQGFDWQDFTEKLCSLEPVLQGPEKTLSLKPVLLLLPVLCQRNLFSLLLMVKSTVPKDLLVRLLETAKQEPSSDLWVQRLKDLLQMEVQEKSFSTSVLLTDACRQQLKDLCQKVMAPRSNSLGLGRKLSWYVKPTDLGLAVDEIAPASASQIRKNKKISKEPISPEDERQSKRARMEVDELDLEHFEPHDVLQRAGAAGTGNELTVKSSGNEDAPTQIDNMYQSSQKEETVEMRGAHQCSQMNTTAEVPDHIKEHVQTLKELLAMQCEHSDGTVPDALQVLNECTPSQLEGLCSLLQLSECPENELLQFCTWLVALSPDLSYTYATVLAGKLFLPRVLRLSQPASWPLTMALMMFCSKYARPVCCTLIPSIMQAPGKGSEQMKLVCKIIQECLEPEYVRLVFSQTVEMPWSEDLLTVVHSLLERQVELPAELFNLLVSNVCQIAQELAKSMQYAKLVLALLSKYQSSITLVHQYRLSGVLDLNETILKKSLQTALKRVSSRQETS</sequence>